<comment type="subcellular location">
    <subcellularLocation>
        <location evidence="1">Membrane</location>
        <topology evidence="1">Multi-pass membrane protein</topology>
    </subcellularLocation>
</comment>
<keyword evidence="3 5" id="KW-1133">Transmembrane helix</keyword>
<evidence type="ECO:0000256" key="4">
    <source>
        <dbReference type="ARBA" id="ARBA00023136"/>
    </source>
</evidence>
<dbReference type="GO" id="GO:0006506">
    <property type="term" value="P:GPI anchor biosynthetic process"/>
    <property type="evidence" value="ECO:0007669"/>
    <property type="project" value="InterPro"/>
</dbReference>
<dbReference type="SUPFAM" id="SSF56300">
    <property type="entry name" value="Metallo-dependent phosphatases"/>
    <property type="match status" value="1"/>
</dbReference>
<organism evidence="7">
    <name type="scientific">Anisakis simplex</name>
    <name type="common">Herring worm</name>
    <dbReference type="NCBI Taxonomy" id="6269"/>
    <lineage>
        <taxon>Eukaryota</taxon>
        <taxon>Metazoa</taxon>
        <taxon>Ecdysozoa</taxon>
        <taxon>Nematoda</taxon>
        <taxon>Chromadorea</taxon>
        <taxon>Rhabditida</taxon>
        <taxon>Spirurina</taxon>
        <taxon>Ascaridomorpha</taxon>
        <taxon>Ascaridoidea</taxon>
        <taxon>Anisakidae</taxon>
        <taxon>Anisakis</taxon>
        <taxon>Anisakis simplex complex</taxon>
    </lineage>
</organism>
<proteinExistence type="predicted"/>
<dbReference type="AlphaFoldDB" id="A0A0M3K9S8"/>
<dbReference type="Pfam" id="PF00149">
    <property type="entry name" value="Metallophos"/>
    <property type="match status" value="1"/>
</dbReference>
<dbReference type="PANTHER" id="PTHR13315:SF4">
    <property type="entry name" value="METALLOPHOSPHOESTERASE, ISOFORM E"/>
    <property type="match status" value="1"/>
</dbReference>
<evidence type="ECO:0000313" key="7">
    <source>
        <dbReference type="WBParaSite" id="ASIM_0001772301-mRNA-1"/>
    </source>
</evidence>
<reference evidence="7" key="1">
    <citation type="submission" date="2017-02" db="UniProtKB">
        <authorList>
            <consortium name="WormBaseParasite"/>
        </authorList>
    </citation>
    <scope>IDENTIFICATION</scope>
</reference>
<dbReference type="GO" id="GO:0016787">
    <property type="term" value="F:hydrolase activity"/>
    <property type="evidence" value="ECO:0007669"/>
    <property type="project" value="InterPro"/>
</dbReference>
<sequence>LIVADPQLIGYTREPTPFSSLTRWDSDRYLRMGFERALTACHPDLILFLGDLMDEGVHASKVDFDRTLERFNAIFRTDKPVQRIYVPGDNDIGGEEQMIMPYSLNRFSNSFSNSFEAEALGLDAISFVQINPFNGAQSILWVGSSAICVVLSHGPIIRFPDILKNVRSLVSPALILSAHSHTASYYEEVFNGAQPFKSISMLSQKTSHTVAIDEHNSTFKEFQTATCNYRMGVDNMAYGCLTFTRNNATPRPSFNVRYTALWLPRRFHQLAIYFFIVVVLTIYGLRWLFW</sequence>
<keyword evidence="2 5" id="KW-0812">Transmembrane</keyword>
<feature type="domain" description="Calcineurin-like phosphoesterase" evidence="6">
    <location>
        <begin position="35"/>
        <end position="182"/>
    </location>
</feature>
<feature type="transmembrane region" description="Helical" evidence="5">
    <location>
        <begin position="270"/>
        <end position="289"/>
    </location>
</feature>
<evidence type="ECO:0000256" key="1">
    <source>
        <dbReference type="ARBA" id="ARBA00004141"/>
    </source>
</evidence>
<protein>
    <submittedName>
        <fullName evidence="7">Metallo phosphoesterase related (inferred by orthology to a S. mansoni protein)</fullName>
    </submittedName>
</protein>
<dbReference type="WBParaSite" id="ASIM_0001772301-mRNA-1">
    <property type="protein sequence ID" value="ASIM_0001772301-mRNA-1"/>
    <property type="gene ID" value="ASIM_0001772301"/>
</dbReference>
<name>A0A0M3K9S8_ANISI</name>
<keyword evidence="4 5" id="KW-0472">Membrane</keyword>
<dbReference type="GO" id="GO:0005783">
    <property type="term" value="C:endoplasmic reticulum"/>
    <property type="evidence" value="ECO:0007669"/>
    <property type="project" value="TreeGrafter"/>
</dbReference>
<dbReference type="Gene3D" id="3.60.21.10">
    <property type="match status" value="1"/>
</dbReference>
<evidence type="ECO:0000259" key="6">
    <source>
        <dbReference type="Pfam" id="PF00149"/>
    </source>
</evidence>
<dbReference type="InterPro" id="IPR004843">
    <property type="entry name" value="Calcineurin-like_PHP"/>
</dbReference>
<evidence type="ECO:0000256" key="3">
    <source>
        <dbReference type="ARBA" id="ARBA00022989"/>
    </source>
</evidence>
<evidence type="ECO:0000256" key="5">
    <source>
        <dbReference type="SAM" id="Phobius"/>
    </source>
</evidence>
<dbReference type="InterPro" id="IPR029052">
    <property type="entry name" value="Metallo-depent_PP-like"/>
</dbReference>
<dbReference type="PANTHER" id="PTHR13315">
    <property type="entry name" value="METALLO PHOSPHOESTERASE RELATED"/>
    <property type="match status" value="1"/>
</dbReference>
<dbReference type="GO" id="GO:0016020">
    <property type="term" value="C:membrane"/>
    <property type="evidence" value="ECO:0007669"/>
    <property type="project" value="UniProtKB-SubCell"/>
</dbReference>
<accession>A0A0M3K9S8</accession>
<dbReference type="InterPro" id="IPR033308">
    <property type="entry name" value="PGAP5/Cdc1/Ted1"/>
</dbReference>
<evidence type="ECO:0000256" key="2">
    <source>
        <dbReference type="ARBA" id="ARBA00022692"/>
    </source>
</evidence>